<keyword evidence="1" id="KW-1133">Transmembrane helix</keyword>
<feature type="transmembrane region" description="Helical" evidence="1">
    <location>
        <begin position="143"/>
        <end position="161"/>
    </location>
</feature>
<name>A0A4Q4STR6_9PEZI</name>
<feature type="chain" id="PRO_5020483312" evidence="2">
    <location>
        <begin position="22"/>
        <end position="162"/>
    </location>
</feature>
<dbReference type="OrthoDB" id="3438213at2759"/>
<evidence type="ECO:0000256" key="2">
    <source>
        <dbReference type="SAM" id="SignalP"/>
    </source>
</evidence>
<accession>A0A4Q4STR6</accession>
<protein>
    <submittedName>
        <fullName evidence="3">Uncharacterized protein</fullName>
    </submittedName>
</protein>
<keyword evidence="4" id="KW-1185">Reference proteome</keyword>
<gene>
    <name evidence="3" type="ORF">DL764_009917</name>
</gene>
<keyword evidence="1" id="KW-0812">Transmembrane</keyword>
<keyword evidence="2" id="KW-0732">Signal</keyword>
<organism evidence="3 4">
    <name type="scientific">Monosporascus ibericus</name>
    <dbReference type="NCBI Taxonomy" id="155417"/>
    <lineage>
        <taxon>Eukaryota</taxon>
        <taxon>Fungi</taxon>
        <taxon>Dikarya</taxon>
        <taxon>Ascomycota</taxon>
        <taxon>Pezizomycotina</taxon>
        <taxon>Sordariomycetes</taxon>
        <taxon>Xylariomycetidae</taxon>
        <taxon>Xylariales</taxon>
        <taxon>Xylariales incertae sedis</taxon>
        <taxon>Monosporascus</taxon>
    </lineage>
</organism>
<sequence>MFRTAFTYLALVLSIFHISFAIAVAGVDDAPALEPRQSANANAALSPACQEYAMVANLSTIGLNSTYRAAFLRSSPLGTDAASSILDTQSPRLPAMMADARLNELCGNLAIVAAEGAAANFSAGTVVGMEIKDAYGIEPASPIMPILVIIIIMILGGTFMSL</sequence>
<evidence type="ECO:0000256" key="1">
    <source>
        <dbReference type="SAM" id="Phobius"/>
    </source>
</evidence>
<dbReference type="AlphaFoldDB" id="A0A4Q4STR6"/>
<comment type="caution">
    <text evidence="3">The sequence shown here is derived from an EMBL/GenBank/DDBJ whole genome shotgun (WGS) entry which is preliminary data.</text>
</comment>
<evidence type="ECO:0000313" key="4">
    <source>
        <dbReference type="Proteomes" id="UP000293360"/>
    </source>
</evidence>
<dbReference type="Proteomes" id="UP000293360">
    <property type="component" value="Unassembled WGS sequence"/>
</dbReference>
<reference evidence="3 4" key="1">
    <citation type="submission" date="2018-06" db="EMBL/GenBank/DDBJ databases">
        <title>Complete Genomes of Monosporascus.</title>
        <authorList>
            <person name="Robinson A.J."/>
            <person name="Natvig D.O."/>
        </authorList>
    </citation>
    <scope>NUCLEOTIDE SEQUENCE [LARGE SCALE GENOMIC DNA]</scope>
    <source>
        <strain evidence="3 4">CBS 110550</strain>
    </source>
</reference>
<feature type="signal peptide" evidence="2">
    <location>
        <begin position="1"/>
        <end position="21"/>
    </location>
</feature>
<keyword evidence="1" id="KW-0472">Membrane</keyword>
<dbReference type="EMBL" id="QJNU01001061">
    <property type="protein sequence ID" value="RYO80243.1"/>
    <property type="molecule type" value="Genomic_DNA"/>
</dbReference>
<evidence type="ECO:0000313" key="3">
    <source>
        <dbReference type="EMBL" id="RYO80243.1"/>
    </source>
</evidence>
<proteinExistence type="predicted"/>